<dbReference type="RefSeq" id="WP_301119034.1">
    <property type="nucleotide sequence ID" value="NZ_JAUHPX010000003.1"/>
</dbReference>
<keyword evidence="5" id="KW-1185">Reference proteome</keyword>
<dbReference type="EMBL" id="JAUHQB010000004">
    <property type="protein sequence ID" value="MDN4483429.1"/>
    <property type="molecule type" value="Genomic_DNA"/>
</dbReference>
<dbReference type="Proteomes" id="UP001172756">
    <property type="component" value="Unassembled WGS sequence"/>
</dbReference>
<evidence type="ECO:0000313" key="3">
    <source>
        <dbReference type="EMBL" id="MDN4483429.1"/>
    </source>
</evidence>
<organism evidence="4 5">
    <name type="scientific">Demequina lignilytica</name>
    <dbReference type="NCBI Taxonomy" id="3051663"/>
    <lineage>
        <taxon>Bacteria</taxon>
        <taxon>Bacillati</taxon>
        <taxon>Actinomycetota</taxon>
        <taxon>Actinomycetes</taxon>
        <taxon>Micrococcales</taxon>
        <taxon>Demequinaceae</taxon>
        <taxon>Demequina</taxon>
    </lineage>
</organism>
<dbReference type="GO" id="GO:0003677">
    <property type="term" value="F:DNA binding"/>
    <property type="evidence" value="ECO:0007669"/>
    <property type="project" value="UniProtKB-KW"/>
</dbReference>
<gene>
    <name evidence="3" type="ORF">QQ002_07755</name>
    <name evidence="4" type="ORF">QQX10_05890</name>
</gene>
<proteinExistence type="predicted"/>
<dbReference type="PANTHER" id="PTHR46797">
    <property type="entry name" value="HTH-TYPE TRANSCRIPTIONAL REGULATOR"/>
    <property type="match status" value="1"/>
</dbReference>
<dbReference type="Gene3D" id="1.10.260.40">
    <property type="entry name" value="lambda repressor-like DNA-binding domains"/>
    <property type="match status" value="1"/>
</dbReference>
<feature type="domain" description="HTH cro/C1-type" evidence="2">
    <location>
        <begin position="14"/>
        <end position="68"/>
    </location>
</feature>
<dbReference type="CDD" id="cd00093">
    <property type="entry name" value="HTH_XRE"/>
    <property type="match status" value="1"/>
</dbReference>
<dbReference type="Gene3D" id="2.60.120.10">
    <property type="entry name" value="Jelly Rolls"/>
    <property type="match status" value="1"/>
</dbReference>
<accession>A0AAW7M7L2</accession>
<dbReference type="GO" id="GO:0003700">
    <property type="term" value="F:DNA-binding transcription factor activity"/>
    <property type="evidence" value="ECO:0007669"/>
    <property type="project" value="TreeGrafter"/>
</dbReference>
<reference evidence="3 6" key="2">
    <citation type="submission" date="2023-06" db="EMBL/GenBank/DDBJ databases">
        <title>SYSU T0a273.</title>
        <authorList>
            <person name="Gao L."/>
            <person name="Fang B.-Z."/>
            <person name="Li W.-J."/>
        </authorList>
    </citation>
    <scope>NUCLEOTIDE SEQUENCE [LARGE SCALE GENOMIC DNA]</scope>
    <source>
        <strain evidence="3 6">SYSU T0a273</strain>
    </source>
</reference>
<keyword evidence="1" id="KW-0238">DNA-binding</keyword>
<evidence type="ECO:0000313" key="6">
    <source>
        <dbReference type="Proteomes" id="UP001172756"/>
    </source>
</evidence>
<evidence type="ECO:0000259" key="2">
    <source>
        <dbReference type="PROSITE" id="PS50943"/>
    </source>
</evidence>
<dbReference type="PROSITE" id="PS50943">
    <property type="entry name" value="HTH_CROC1"/>
    <property type="match status" value="1"/>
</dbReference>
<dbReference type="InterPro" id="IPR001387">
    <property type="entry name" value="Cro/C1-type_HTH"/>
</dbReference>
<protein>
    <submittedName>
        <fullName evidence="4">XRE family transcriptional regulator</fullName>
    </submittedName>
</protein>
<dbReference type="AlphaFoldDB" id="A0AAW7M7L2"/>
<name>A0AAW7M7L2_9MICO</name>
<evidence type="ECO:0000313" key="5">
    <source>
        <dbReference type="Proteomes" id="UP001172737"/>
    </source>
</evidence>
<reference evidence="4" key="1">
    <citation type="submission" date="2023-06" db="EMBL/GenBank/DDBJ databases">
        <title>Sysu t00039.</title>
        <authorList>
            <person name="Gao L."/>
            <person name="Fang B.-Z."/>
            <person name="Li W.-J."/>
        </authorList>
    </citation>
    <scope>NUCLEOTIDE SEQUENCE</scope>
    <source>
        <strain evidence="4">SYSU T00039</strain>
    </source>
</reference>
<dbReference type="SMART" id="SM00530">
    <property type="entry name" value="HTH_XRE"/>
    <property type="match status" value="1"/>
</dbReference>
<dbReference type="SUPFAM" id="SSF51182">
    <property type="entry name" value="RmlC-like cupins"/>
    <property type="match status" value="1"/>
</dbReference>
<dbReference type="Pfam" id="PF01381">
    <property type="entry name" value="HTH_3"/>
    <property type="match status" value="1"/>
</dbReference>
<dbReference type="InterPro" id="IPR014710">
    <property type="entry name" value="RmlC-like_jellyroll"/>
</dbReference>
<dbReference type="PANTHER" id="PTHR46797:SF1">
    <property type="entry name" value="METHYLPHOSPHONATE SYNTHASE"/>
    <property type="match status" value="1"/>
</dbReference>
<dbReference type="InterPro" id="IPR011051">
    <property type="entry name" value="RmlC_Cupin_sf"/>
</dbReference>
<dbReference type="EMBL" id="JAUHPX010000003">
    <property type="protein sequence ID" value="MDN4487698.1"/>
    <property type="molecule type" value="Genomic_DNA"/>
</dbReference>
<evidence type="ECO:0000313" key="4">
    <source>
        <dbReference type="EMBL" id="MDN4487698.1"/>
    </source>
</evidence>
<evidence type="ECO:0000256" key="1">
    <source>
        <dbReference type="ARBA" id="ARBA00023125"/>
    </source>
</evidence>
<dbReference type="SUPFAM" id="SSF47413">
    <property type="entry name" value="lambda repressor-like DNA-binding domains"/>
    <property type="match status" value="1"/>
</dbReference>
<sequence length="175" mass="17671">MDSEAFAAVVGARVREARVERGLSLGTLAAEAAIGKGSLSEIENGVRNPTLATLYALAGALGLPLAALLAQQRGAMVESPGIAALLLDVTADALGTVETYRLDLRAGQPHASGAHGAGVTEVLLVTRGRIRAGRDGEEGEAGPGDVLEWVSDAPHGYLALGGDASAVLVVTTPAR</sequence>
<dbReference type="InterPro" id="IPR010982">
    <property type="entry name" value="Lambda_DNA-bd_dom_sf"/>
</dbReference>
<dbReference type="Proteomes" id="UP001172737">
    <property type="component" value="Unassembled WGS sequence"/>
</dbReference>
<dbReference type="InterPro" id="IPR050807">
    <property type="entry name" value="TransReg_Diox_bact_type"/>
</dbReference>
<dbReference type="GO" id="GO:0005829">
    <property type="term" value="C:cytosol"/>
    <property type="evidence" value="ECO:0007669"/>
    <property type="project" value="TreeGrafter"/>
</dbReference>
<comment type="caution">
    <text evidence="4">The sequence shown here is derived from an EMBL/GenBank/DDBJ whole genome shotgun (WGS) entry which is preliminary data.</text>
</comment>